<dbReference type="EMBL" id="HAEB01003741">
    <property type="protein sequence ID" value="SBQ50268.1"/>
    <property type="molecule type" value="Transcribed_RNA"/>
</dbReference>
<reference evidence="2" key="1">
    <citation type="submission" date="2016-05" db="EMBL/GenBank/DDBJ databases">
        <authorList>
            <person name="Lavstsen T."/>
            <person name="Jespersen J.S."/>
        </authorList>
    </citation>
    <scope>NUCLEOTIDE SEQUENCE</scope>
    <source>
        <tissue evidence="2">Brain</tissue>
    </source>
</reference>
<accession>A0A1A8EUP2</accession>
<reference evidence="2" key="2">
    <citation type="submission" date="2016-06" db="EMBL/GenBank/DDBJ databases">
        <title>The genome of a short-lived fish provides insights into sex chromosome evolution and the genetic control of aging.</title>
        <authorList>
            <person name="Reichwald K."/>
            <person name="Felder M."/>
            <person name="Petzold A."/>
            <person name="Koch P."/>
            <person name="Groth M."/>
            <person name="Platzer M."/>
        </authorList>
    </citation>
    <scope>NUCLEOTIDE SEQUENCE</scope>
    <source>
        <tissue evidence="2">Brain</tissue>
    </source>
</reference>
<feature type="non-terminal residue" evidence="2">
    <location>
        <position position="1"/>
    </location>
</feature>
<name>A0A1A8EUP2_9TELE</name>
<gene>
    <name evidence="2" type="primary">SNX33</name>
</gene>
<sequence>ETLPDSGVRPPSRNEPLPSAKRGGLQRHDAGLPQGADRLLPADCPATGAHSAHVRLSLETPHRPLCQHLKKRQDQWFTVVSFYLMQSEQSSLLCFLSYTPHNCRCVRFLMVLYG</sequence>
<proteinExistence type="predicted"/>
<dbReference type="AlphaFoldDB" id="A0A1A8EUP2"/>
<organism evidence="2">
    <name type="scientific">Nothobranchius korthausae</name>
    <dbReference type="NCBI Taxonomy" id="1143690"/>
    <lineage>
        <taxon>Eukaryota</taxon>
        <taxon>Metazoa</taxon>
        <taxon>Chordata</taxon>
        <taxon>Craniata</taxon>
        <taxon>Vertebrata</taxon>
        <taxon>Euteleostomi</taxon>
        <taxon>Actinopterygii</taxon>
        <taxon>Neopterygii</taxon>
        <taxon>Teleostei</taxon>
        <taxon>Neoteleostei</taxon>
        <taxon>Acanthomorphata</taxon>
        <taxon>Ovalentaria</taxon>
        <taxon>Atherinomorphae</taxon>
        <taxon>Cyprinodontiformes</taxon>
        <taxon>Nothobranchiidae</taxon>
        <taxon>Nothobranchius</taxon>
    </lineage>
</organism>
<evidence type="ECO:0000256" key="1">
    <source>
        <dbReference type="SAM" id="MobiDB-lite"/>
    </source>
</evidence>
<feature type="region of interest" description="Disordered" evidence="1">
    <location>
        <begin position="1"/>
        <end position="38"/>
    </location>
</feature>
<protein>
    <submittedName>
        <fullName evidence="2">Sorting nexin 33</fullName>
    </submittedName>
</protein>
<evidence type="ECO:0000313" key="2">
    <source>
        <dbReference type="EMBL" id="SBQ50268.1"/>
    </source>
</evidence>